<dbReference type="Gene3D" id="2.130.10.30">
    <property type="entry name" value="Regulator of chromosome condensation 1/beta-lactamase-inhibitor protein II"/>
    <property type="match status" value="1"/>
</dbReference>
<dbReference type="PROSITE" id="PS00626">
    <property type="entry name" value="RCC1_2"/>
    <property type="match status" value="1"/>
</dbReference>
<dbReference type="PANTHER" id="PTHR45982">
    <property type="entry name" value="REGULATOR OF CHROMOSOME CONDENSATION"/>
    <property type="match status" value="1"/>
</dbReference>
<sequence length="382" mass="40871">MLPFVRMFDYGNEAPALPKIKKLSTGYQHTMLLTQNGDLYAKGSNAAGQLGTGNTTAAREWILVNSSVADVYCSANGTLIKKNDESWWSSGSGAAAGVNSVVNTWTNVSAQINSMLTSLPGSFIKQFVSSFYSSMAIRSDDTVWVIGQNNNGEITGTTAKYNTCVNITSSFPSTPVKIYGSENCMAYTDSTGAFYYSGQMVGGNAGGSANATTFTRYNVGLSTNKIIDFNTTGYGSFFIIETTAGVKQVYAGGYQRYGQLGDGGTTTTILAPAQITTPNSNLIKLFKGTSMYNQHLITKSGIYATGQNSQSQYNGTLGIGSNIDATTYTLAQISLSSYDDIEIHTTLDRTFLWAGDYVYSTGLNSTYSSITSNSYVLDMPSI</sequence>
<dbReference type="Pfam" id="PF13540">
    <property type="entry name" value="RCC1_2"/>
    <property type="match status" value="1"/>
</dbReference>
<dbReference type="PANTHER" id="PTHR45982:SF1">
    <property type="entry name" value="REGULATOR OF CHROMOSOME CONDENSATION"/>
    <property type="match status" value="1"/>
</dbReference>
<proteinExistence type="predicted"/>
<dbReference type="InterPro" id="IPR009091">
    <property type="entry name" value="RCC1/BLIP-II"/>
</dbReference>
<organism evidence="1">
    <name type="scientific">Escherichia phage fEgEco12</name>
    <dbReference type="NCBI Taxonomy" id="3158837"/>
    <lineage>
        <taxon>Viruses</taxon>
        <taxon>Duplodnaviria</taxon>
        <taxon>Heunggongvirae</taxon>
        <taxon>Uroviricota</taxon>
        <taxon>Caudoviricetes</taxon>
    </lineage>
</organism>
<name>A0AAU7PHI7_9CAUD</name>
<dbReference type="EMBL" id="PP777464">
    <property type="protein sequence ID" value="XBS49665.1"/>
    <property type="molecule type" value="Genomic_DNA"/>
</dbReference>
<dbReference type="SUPFAM" id="SSF50985">
    <property type="entry name" value="RCC1/BLIP-II"/>
    <property type="match status" value="1"/>
</dbReference>
<dbReference type="InterPro" id="IPR051553">
    <property type="entry name" value="Ran_GTPase-activating"/>
</dbReference>
<reference evidence="1" key="1">
    <citation type="submission" date="2024-05" db="EMBL/GenBank/DDBJ databases">
        <authorList>
            <person name="Badawy S."/>
            <person name="Skurnik M."/>
        </authorList>
    </citation>
    <scope>NUCLEOTIDE SEQUENCE</scope>
</reference>
<dbReference type="InterPro" id="IPR000408">
    <property type="entry name" value="Reg_chr_condens"/>
</dbReference>
<evidence type="ECO:0000313" key="1">
    <source>
        <dbReference type="EMBL" id="XBS49665.1"/>
    </source>
</evidence>
<accession>A0AAU7PHI7</accession>
<protein>
    <submittedName>
        <fullName evidence="1">Chromosome condensation regulator</fullName>
    </submittedName>
</protein>